<dbReference type="InterPro" id="IPR010994">
    <property type="entry name" value="RuvA_2-like"/>
</dbReference>
<reference evidence="2" key="1">
    <citation type="journal article" date="2021" name="bioRxiv">
        <title>Unraveling nitrogen, sulfur and carbon metabolic pathways and microbial community transcriptional responses to substrate deprivation and toxicity stresses in a bioreactor mimicking anoxic brackish coastal sediment conditions.</title>
        <authorList>
            <person name="Martins P.D."/>
            <person name="Echeveste M.J."/>
            <person name="Arshad A."/>
            <person name="Kurth J."/>
            <person name="Ouboter H."/>
            <person name="Jetten M.S.M."/>
            <person name="Welte C.U."/>
        </authorList>
    </citation>
    <scope>NUCLEOTIDE SEQUENCE</scope>
    <source>
        <strain evidence="2">MAG_39</strain>
    </source>
</reference>
<evidence type="ECO:0000313" key="3">
    <source>
        <dbReference type="Proteomes" id="UP000705867"/>
    </source>
</evidence>
<dbReference type="PANTHER" id="PTHR21180:SF32">
    <property type="entry name" value="ENDONUCLEASE_EXONUCLEASE_PHOSPHATASE FAMILY DOMAIN-CONTAINING PROTEIN 1"/>
    <property type="match status" value="1"/>
</dbReference>
<protein>
    <submittedName>
        <fullName evidence="2">Helix-hairpin-helix domain-containing protein</fullName>
    </submittedName>
</protein>
<dbReference type="SUPFAM" id="SSF47781">
    <property type="entry name" value="RuvA domain 2-like"/>
    <property type="match status" value="1"/>
</dbReference>
<evidence type="ECO:0000256" key="1">
    <source>
        <dbReference type="SAM" id="MobiDB-lite"/>
    </source>
</evidence>
<name>A0A953M1E8_9BACT</name>
<dbReference type="InterPro" id="IPR051675">
    <property type="entry name" value="Endo/Exo/Phosphatase_dom_1"/>
</dbReference>
<proteinExistence type="predicted"/>
<dbReference type="AlphaFoldDB" id="A0A953M1E8"/>
<sequence length="110" mass="12206">MTYNRIEGKTFDLNESTMDDLVDIPNVGREGARQIINYRNEHGPFTSWADLDRIPGISKAAIAELKKRGATIREDGGGETPEAAADRTLRGQQRQKKPRKESGSSLPEAH</sequence>
<reference evidence="2" key="2">
    <citation type="submission" date="2021-08" db="EMBL/GenBank/DDBJ databases">
        <authorList>
            <person name="Dalcin Martins P."/>
        </authorList>
    </citation>
    <scope>NUCLEOTIDE SEQUENCE</scope>
    <source>
        <strain evidence="2">MAG_39</strain>
    </source>
</reference>
<dbReference type="PANTHER" id="PTHR21180">
    <property type="entry name" value="ENDONUCLEASE/EXONUCLEASE/PHOSPHATASE FAMILY DOMAIN-CONTAINING PROTEIN 1"/>
    <property type="match status" value="1"/>
</dbReference>
<feature type="region of interest" description="Disordered" evidence="1">
    <location>
        <begin position="69"/>
        <end position="110"/>
    </location>
</feature>
<organism evidence="2 3">
    <name type="scientific">Candidatus Nitrobium versatile</name>
    <dbReference type="NCBI Taxonomy" id="2884831"/>
    <lineage>
        <taxon>Bacteria</taxon>
        <taxon>Pseudomonadati</taxon>
        <taxon>Nitrospirota</taxon>
        <taxon>Nitrospiria</taxon>
        <taxon>Nitrospirales</taxon>
        <taxon>Nitrospiraceae</taxon>
        <taxon>Candidatus Nitrobium</taxon>
    </lineage>
</organism>
<dbReference type="GO" id="GO:0015627">
    <property type="term" value="C:type II protein secretion system complex"/>
    <property type="evidence" value="ECO:0007669"/>
    <property type="project" value="TreeGrafter"/>
</dbReference>
<accession>A0A953M1E8</accession>
<dbReference type="Pfam" id="PF12836">
    <property type="entry name" value="HHH_3"/>
    <property type="match status" value="1"/>
</dbReference>
<evidence type="ECO:0000313" key="2">
    <source>
        <dbReference type="EMBL" id="MBZ0156540.1"/>
    </source>
</evidence>
<dbReference type="Gene3D" id="1.10.150.280">
    <property type="entry name" value="AF1531-like domain"/>
    <property type="match status" value="1"/>
</dbReference>
<gene>
    <name evidence="2" type="ORF">K8I29_10085</name>
</gene>
<comment type="caution">
    <text evidence="2">The sequence shown here is derived from an EMBL/GenBank/DDBJ whole genome shotgun (WGS) entry which is preliminary data.</text>
</comment>
<dbReference type="GO" id="GO:0015628">
    <property type="term" value="P:protein secretion by the type II secretion system"/>
    <property type="evidence" value="ECO:0007669"/>
    <property type="project" value="TreeGrafter"/>
</dbReference>
<dbReference type="EMBL" id="JAIOIV010000078">
    <property type="protein sequence ID" value="MBZ0156540.1"/>
    <property type="molecule type" value="Genomic_DNA"/>
</dbReference>
<dbReference type="Proteomes" id="UP000705867">
    <property type="component" value="Unassembled WGS sequence"/>
</dbReference>